<name>X1K6N7_9ZZZZ</name>
<sequence>MDYRDKSQIQFSYEEELNLKDWVYPIKPDFTVRVGSKTYFWEHLGMLDTREYYQDWAKRRKGYEATGLGNHLITTDDLLGVQQDRIASVIEDMITSNVAAPADRRFSNHQRANS</sequence>
<evidence type="ECO:0000313" key="1">
    <source>
        <dbReference type="EMBL" id="GAI02682.1"/>
    </source>
</evidence>
<feature type="non-terminal residue" evidence="1">
    <location>
        <position position="114"/>
    </location>
</feature>
<dbReference type="EMBL" id="BARV01010907">
    <property type="protein sequence ID" value="GAI02682.1"/>
    <property type="molecule type" value="Genomic_DNA"/>
</dbReference>
<dbReference type="AlphaFoldDB" id="X1K6N7"/>
<protein>
    <submittedName>
        <fullName evidence="1">Uncharacterized protein</fullName>
    </submittedName>
</protein>
<proteinExistence type="predicted"/>
<accession>X1K6N7</accession>
<gene>
    <name evidence="1" type="ORF">S06H3_20924</name>
</gene>
<reference evidence="1" key="1">
    <citation type="journal article" date="2014" name="Front. Microbiol.">
        <title>High frequency of phylogenetically diverse reductive dehalogenase-homologous genes in deep subseafloor sedimentary metagenomes.</title>
        <authorList>
            <person name="Kawai M."/>
            <person name="Futagami T."/>
            <person name="Toyoda A."/>
            <person name="Takaki Y."/>
            <person name="Nishi S."/>
            <person name="Hori S."/>
            <person name="Arai W."/>
            <person name="Tsubouchi T."/>
            <person name="Morono Y."/>
            <person name="Uchiyama I."/>
            <person name="Ito T."/>
            <person name="Fujiyama A."/>
            <person name="Inagaki F."/>
            <person name="Takami H."/>
        </authorList>
    </citation>
    <scope>NUCLEOTIDE SEQUENCE</scope>
    <source>
        <strain evidence="1">Expedition CK06-06</strain>
    </source>
</reference>
<organism evidence="1">
    <name type="scientific">marine sediment metagenome</name>
    <dbReference type="NCBI Taxonomy" id="412755"/>
    <lineage>
        <taxon>unclassified sequences</taxon>
        <taxon>metagenomes</taxon>
        <taxon>ecological metagenomes</taxon>
    </lineage>
</organism>
<comment type="caution">
    <text evidence="1">The sequence shown here is derived from an EMBL/GenBank/DDBJ whole genome shotgun (WGS) entry which is preliminary data.</text>
</comment>